<dbReference type="SUPFAM" id="SSF53098">
    <property type="entry name" value="Ribonuclease H-like"/>
    <property type="match status" value="1"/>
</dbReference>
<feature type="binding site" evidence="14 15">
    <location>
        <position position="6"/>
    </location>
    <ligand>
        <name>a divalent metal cation</name>
        <dbReference type="ChEBI" id="CHEBI:60240"/>
    </ligand>
</feature>
<keyword evidence="8 14" id="KW-0963">Cytoplasm</keyword>
<dbReference type="InterPro" id="IPR001352">
    <property type="entry name" value="RNase_HII/HIII"/>
</dbReference>
<evidence type="ECO:0000256" key="6">
    <source>
        <dbReference type="ARBA" id="ARBA00012180"/>
    </source>
</evidence>
<dbReference type="PROSITE" id="PS51975">
    <property type="entry name" value="RNASE_H_2"/>
    <property type="match status" value="1"/>
</dbReference>
<keyword evidence="12 14" id="KW-0378">Hydrolase</keyword>
<proteinExistence type="inferred from homology"/>
<feature type="compositionally biased region" description="Basic and acidic residues" evidence="17">
    <location>
        <begin position="131"/>
        <end position="146"/>
    </location>
</feature>
<evidence type="ECO:0000256" key="10">
    <source>
        <dbReference type="ARBA" id="ARBA00022723"/>
    </source>
</evidence>
<organism evidence="19 20">
    <name type="scientific">Halobaculum saliterrae</name>
    <dbReference type="NCBI Taxonomy" id="2073113"/>
    <lineage>
        <taxon>Archaea</taxon>
        <taxon>Methanobacteriati</taxon>
        <taxon>Methanobacteriota</taxon>
        <taxon>Stenosarchaea group</taxon>
        <taxon>Halobacteria</taxon>
        <taxon>Halobacteriales</taxon>
        <taxon>Haloferacaceae</taxon>
        <taxon>Halobaculum</taxon>
    </lineage>
</organism>
<accession>A0A6B0SNN3</accession>
<comment type="caution">
    <text evidence="19">The sequence shown here is derived from an EMBL/GenBank/DDBJ whole genome shotgun (WGS) entry which is preliminary data.</text>
</comment>
<evidence type="ECO:0000256" key="1">
    <source>
        <dbReference type="ARBA" id="ARBA00000077"/>
    </source>
</evidence>
<comment type="cofactor">
    <cofactor evidence="14 15">
        <name>Mn(2+)</name>
        <dbReference type="ChEBI" id="CHEBI:29035"/>
    </cofactor>
    <cofactor evidence="14 15">
        <name>Mg(2+)</name>
        <dbReference type="ChEBI" id="CHEBI:18420"/>
    </cofactor>
    <text evidence="14 15">Manganese or magnesium. Binds 1 divalent metal ion per monomer in the absence of substrate. May bind a second metal ion after substrate binding.</text>
</comment>
<sequence length="249" mass="26007">MMLGADEAGKGPVLGPMVAGAVRADPAAIPEDVDDSKRLSATRREELDAVLRDDDRVGVSVAVVSVDRIDDPATDMNTLTVAGQAEALAAVARDGDRAVVDAGDVSESRFADRVADGIADAFADDGTTDDGGDRDRVGDRDGDGAGEHGSGPNVDVTAEHGADESYSIVAAASVVAKVERDRIVAGLDATYRDRGYDGIGSGYPSDPNTREFLREYVRREGDLPECARTSWSTCDDVLAASEQSALGEF</sequence>
<dbReference type="InterPro" id="IPR036397">
    <property type="entry name" value="RNaseH_sf"/>
</dbReference>
<evidence type="ECO:0000256" key="2">
    <source>
        <dbReference type="ARBA" id="ARBA00001946"/>
    </source>
</evidence>
<dbReference type="Proteomes" id="UP000437065">
    <property type="component" value="Unassembled WGS sequence"/>
</dbReference>
<evidence type="ECO:0000256" key="15">
    <source>
        <dbReference type="PROSITE-ProRule" id="PRU01319"/>
    </source>
</evidence>
<dbReference type="GO" id="GO:0030145">
    <property type="term" value="F:manganese ion binding"/>
    <property type="evidence" value="ECO:0007669"/>
    <property type="project" value="UniProtKB-UniRule"/>
</dbReference>
<evidence type="ECO:0000259" key="18">
    <source>
        <dbReference type="PROSITE" id="PS51975"/>
    </source>
</evidence>
<evidence type="ECO:0000256" key="5">
    <source>
        <dbReference type="ARBA" id="ARBA00007383"/>
    </source>
</evidence>
<comment type="function">
    <text evidence="3 14 16">Endonuclease that specifically degrades the RNA of RNA-DNA hybrids.</text>
</comment>
<dbReference type="InterPro" id="IPR023160">
    <property type="entry name" value="RNase_HII_hlx-loop-hlx_cap_dom"/>
</dbReference>
<evidence type="ECO:0000313" key="19">
    <source>
        <dbReference type="EMBL" id="MXR39997.1"/>
    </source>
</evidence>
<dbReference type="HAMAP" id="MF_00052_A">
    <property type="entry name" value="RNase_HII_A"/>
    <property type="match status" value="1"/>
</dbReference>
<comment type="cofactor">
    <cofactor evidence="2">
        <name>Mg(2+)</name>
        <dbReference type="ChEBI" id="CHEBI:18420"/>
    </cofactor>
</comment>
<evidence type="ECO:0000256" key="12">
    <source>
        <dbReference type="ARBA" id="ARBA00022801"/>
    </source>
</evidence>
<dbReference type="PANTHER" id="PTHR10954">
    <property type="entry name" value="RIBONUCLEASE H2 SUBUNIT A"/>
    <property type="match status" value="1"/>
</dbReference>
<evidence type="ECO:0000256" key="8">
    <source>
        <dbReference type="ARBA" id="ARBA00022490"/>
    </source>
</evidence>
<feature type="binding site" evidence="14 15">
    <location>
        <position position="7"/>
    </location>
    <ligand>
        <name>a divalent metal cation</name>
        <dbReference type="ChEBI" id="CHEBI:60240"/>
    </ligand>
</feature>
<dbReference type="GO" id="GO:0003723">
    <property type="term" value="F:RNA binding"/>
    <property type="evidence" value="ECO:0007669"/>
    <property type="project" value="UniProtKB-UniRule"/>
</dbReference>
<evidence type="ECO:0000256" key="9">
    <source>
        <dbReference type="ARBA" id="ARBA00022722"/>
    </source>
</evidence>
<dbReference type="GO" id="GO:0004523">
    <property type="term" value="F:RNA-DNA hybrid ribonuclease activity"/>
    <property type="evidence" value="ECO:0007669"/>
    <property type="project" value="UniProtKB-UniRule"/>
</dbReference>
<feature type="binding site" evidence="14 15">
    <location>
        <position position="101"/>
    </location>
    <ligand>
        <name>a divalent metal cation</name>
        <dbReference type="ChEBI" id="CHEBI:60240"/>
    </ligand>
</feature>
<dbReference type="AlphaFoldDB" id="A0A6B0SNN3"/>
<evidence type="ECO:0000256" key="17">
    <source>
        <dbReference type="SAM" id="MobiDB-lite"/>
    </source>
</evidence>
<dbReference type="GO" id="GO:0005737">
    <property type="term" value="C:cytoplasm"/>
    <property type="evidence" value="ECO:0007669"/>
    <property type="project" value="UniProtKB-SubCell"/>
</dbReference>
<name>A0A6B0SNN3_9EURY</name>
<dbReference type="FunFam" id="1.10.10.460:FF:000001">
    <property type="entry name" value="Ribonuclease"/>
    <property type="match status" value="1"/>
</dbReference>
<evidence type="ECO:0000256" key="7">
    <source>
        <dbReference type="ARBA" id="ARBA00019179"/>
    </source>
</evidence>
<evidence type="ECO:0000256" key="3">
    <source>
        <dbReference type="ARBA" id="ARBA00004065"/>
    </source>
</evidence>
<evidence type="ECO:0000256" key="11">
    <source>
        <dbReference type="ARBA" id="ARBA00022759"/>
    </source>
</evidence>
<dbReference type="GO" id="GO:0043137">
    <property type="term" value="P:DNA replication, removal of RNA primer"/>
    <property type="evidence" value="ECO:0007669"/>
    <property type="project" value="TreeGrafter"/>
</dbReference>
<dbReference type="Gene3D" id="1.10.10.460">
    <property type="entry name" value="Ribonuclease hii. Domain 2"/>
    <property type="match status" value="1"/>
</dbReference>
<gene>
    <name evidence="14" type="primary">rnhB</name>
    <name evidence="19" type="ORF">GRX01_01310</name>
</gene>
<evidence type="ECO:0000256" key="13">
    <source>
        <dbReference type="ARBA" id="ARBA00023211"/>
    </source>
</evidence>
<dbReference type="GO" id="GO:0032299">
    <property type="term" value="C:ribonuclease H2 complex"/>
    <property type="evidence" value="ECO:0007669"/>
    <property type="project" value="TreeGrafter"/>
</dbReference>
<reference evidence="19 20" key="1">
    <citation type="submission" date="2019-12" db="EMBL/GenBank/DDBJ databases">
        <title>Isolation and characterization of three novel carbon monoxide-oxidizing members of Halobacteria from salione crusts and soils.</title>
        <authorList>
            <person name="Myers M.R."/>
            <person name="King G.M."/>
        </authorList>
    </citation>
    <scope>NUCLEOTIDE SEQUENCE [LARGE SCALE GENOMIC DNA]</scope>
    <source>
        <strain evidence="19 20">WSA2</strain>
    </source>
</reference>
<keyword evidence="9 14" id="KW-0540">Nuclease</keyword>
<comment type="similarity">
    <text evidence="5 14 16">Belongs to the RNase HII family.</text>
</comment>
<comment type="catalytic activity">
    <reaction evidence="1 14 15 16">
        <text>Endonucleolytic cleavage to 5'-phosphomonoester.</text>
        <dbReference type="EC" id="3.1.26.4"/>
    </reaction>
</comment>
<dbReference type="InterPro" id="IPR020787">
    <property type="entry name" value="RNase_HII_arc"/>
</dbReference>
<evidence type="ECO:0000313" key="20">
    <source>
        <dbReference type="Proteomes" id="UP000437065"/>
    </source>
</evidence>
<dbReference type="EC" id="3.1.26.4" evidence="6 14"/>
<dbReference type="InterPro" id="IPR024567">
    <property type="entry name" value="RNase_HII/HIII_dom"/>
</dbReference>
<evidence type="ECO:0000256" key="14">
    <source>
        <dbReference type="HAMAP-Rule" id="MF_00052"/>
    </source>
</evidence>
<dbReference type="PANTHER" id="PTHR10954:SF23">
    <property type="entry name" value="RIBONUCLEASE"/>
    <property type="match status" value="1"/>
</dbReference>
<protein>
    <recommendedName>
        <fullName evidence="7 14">Ribonuclease HII</fullName>
        <shortName evidence="14">RNase HII</shortName>
        <ecNumber evidence="6 14">3.1.26.4</ecNumber>
    </recommendedName>
</protein>
<evidence type="ECO:0000256" key="4">
    <source>
        <dbReference type="ARBA" id="ARBA00004496"/>
    </source>
</evidence>
<feature type="region of interest" description="Disordered" evidence="17">
    <location>
        <begin position="121"/>
        <end position="158"/>
    </location>
</feature>
<keyword evidence="13 14" id="KW-0464">Manganese</keyword>
<dbReference type="Pfam" id="PF01351">
    <property type="entry name" value="RNase_HII"/>
    <property type="match status" value="2"/>
</dbReference>
<keyword evidence="20" id="KW-1185">Reference proteome</keyword>
<dbReference type="InterPro" id="IPR012337">
    <property type="entry name" value="RNaseH-like_sf"/>
</dbReference>
<comment type="subcellular location">
    <subcellularLocation>
        <location evidence="4 14">Cytoplasm</location>
    </subcellularLocation>
</comment>
<evidence type="ECO:0000256" key="16">
    <source>
        <dbReference type="RuleBase" id="RU003515"/>
    </source>
</evidence>
<keyword evidence="10 14" id="KW-0479">Metal-binding</keyword>
<dbReference type="EMBL" id="WUUS01000001">
    <property type="protein sequence ID" value="MXR39997.1"/>
    <property type="molecule type" value="Genomic_DNA"/>
</dbReference>
<dbReference type="Gene3D" id="3.30.420.10">
    <property type="entry name" value="Ribonuclease H-like superfamily/Ribonuclease H"/>
    <property type="match status" value="1"/>
</dbReference>
<feature type="domain" description="RNase H type-2" evidence="18">
    <location>
        <begin position="1"/>
        <end position="243"/>
    </location>
</feature>
<dbReference type="RefSeq" id="WP_321167883.1">
    <property type="nucleotide sequence ID" value="NZ_WUUS01000001.1"/>
</dbReference>
<dbReference type="GO" id="GO:0006298">
    <property type="term" value="P:mismatch repair"/>
    <property type="evidence" value="ECO:0007669"/>
    <property type="project" value="TreeGrafter"/>
</dbReference>
<keyword evidence="11 14" id="KW-0255">Endonuclease</keyword>